<name>A0A5N5QE05_9AGAM</name>
<evidence type="ECO:0000313" key="2">
    <source>
        <dbReference type="Proteomes" id="UP000383932"/>
    </source>
</evidence>
<dbReference type="Proteomes" id="UP000383932">
    <property type="component" value="Unassembled WGS sequence"/>
</dbReference>
<dbReference type="OrthoDB" id="3237742at2759"/>
<proteinExistence type="predicted"/>
<protein>
    <recommendedName>
        <fullName evidence="3">F-box-like domain containing protein</fullName>
    </recommendedName>
</protein>
<sequence>MLLDIKHQRLLSAFPHLYGATIDAHSDVHRGDNHRFAYRDVIATLPPSLKRLEIIHAHGPDIRVISTVKKYCPHLEELRLGRCTMFNRVPACDFWASFPHDHDAYISSSETNSYSDSLGQELAPLKNLRSLRMGLYLSPSNIVLGHKLYHRRGIAAPETIVWQTAIPLSELPRNPFTQDVHPHLEHATTEHLVSILHRPDSEPNTAFDCPWCMEATADISKAAETAANAILRQHVPSLSKIQWMGWLTPGHLGVNSYEFPRLLEKSMTNV</sequence>
<organism evidence="1 2">
    <name type="scientific">Ceratobasidium theobromae</name>
    <dbReference type="NCBI Taxonomy" id="1582974"/>
    <lineage>
        <taxon>Eukaryota</taxon>
        <taxon>Fungi</taxon>
        <taxon>Dikarya</taxon>
        <taxon>Basidiomycota</taxon>
        <taxon>Agaricomycotina</taxon>
        <taxon>Agaricomycetes</taxon>
        <taxon>Cantharellales</taxon>
        <taxon>Ceratobasidiaceae</taxon>
        <taxon>Ceratobasidium</taxon>
    </lineage>
</organism>
<comment type="caution">
    <text evidence="1">The sequence shown here is derived from an EMBL/GenBank/DDBJ whole genome shotgun (WGS) entry which is preliminary data.</text>
</comment>
<gene>
    <name evidence="1" type="ORF">CTheo_6877</name>
</gene>
<keyword evidence="2" id="KW-1185">Reference proteome</keyword>
<dbReference type="EMBL" id="SSOP01000241">
    <property type="protein sequence ID" value="KAB5589676.1"/>
    <property type="molecule type" value="Genomic_DNA"/>
</dbReference>
<dbReference type="SUPFAM" id="SSF52047">
    <property type="entry name" value="RNI-like"/>
    <property type="match status" value="1"/>
</dbReference>
<accession>A0A5N5QE05</accession>
<reference evidence="1 2" key="1">
    <citation type="journal article" date="2019" name="Fungal Biol. Biotechnol.">
        <title>Draft genome sequence of fastidious pathogen Ceratobasidium theobromae, which causes vascular-streak dieback in Theobroma cacao.</title>
        <authorList>
            <person name="Ali S.S."/>
            <person name="Asman A."/>
            <person name="Shao J."/>
            <person name="Firmansyah A.P."/>
            <person name="Susilo A.W."/>
            <person name="Rosmana A."/>
            <person name="McMahon P."/>
            <person name="Junaid M."/>
            <person name="Guest D."/>
            <person name="Kheng T.Y."/>
            <person name="Meinhardt L.W."/>
            <person name="Bailey B.A."/>
        </authorList>
    </citation>
    <scope>NUCLEOTIDE SEQUENCE [LARGE SCALE GENOMIC DNA]</scope>
    <source>
        <strain evidence="1 2">CT2</strain>
    </source>
</reference>
<evidence type="ECO:0008006" key="3">
    <source>
        <dbReference type="Google" id="ProtNLM"/>
    </source>
</evidence>
<dbReference type="AlphaFoldDB" id="A0A5N5QE05"/>
<evidence type="ECO:0000313" key="1">
    <source>
        <dbReference type="EMBL" id="KAB5589676.1"/>
    </source>
</evidence>